<sequence>MHESLWPRRPQRRPPITAATNSLVLPAHLGGAGTLRVTGAFSITDRALPPVA</sequence>
<evidence type="ECO:0000313" key="2">
    <source>
        <dbReference type="Proteomes" id="UP001240984"/>
    </source>
</evidence>
<accession>A0ABT9MTZ8</accession>
<proteinExistence type="predicted"/>
<dbReference type="EMBL" id="JAUSRA010000001">
    <property type="protein sequence ID" value="MDP9794917.1"/>
    <property type="molecule type" value="Genomic_DNA"/>
</dbReference>
<gene>
    <name evidence="1" type="ORF">J2S43_003429</name>
</gene>
<evidence type="ECO:0000313" key="1">
    <source>
        <dbReference type="EMBL" id="MDP9794917.1"/>
    </source>
</evidence>
<name>A0ABT9MTZ8_9ACTN</name>
<keyword evidence="2" id="KW-1185">Reference proteome</keyword>
<comment type="caution">
    <text evidence="1">The sequence shown here is derived from an EMBL/GenBank/DDBJ whole genome shotgun (WGS) entry which is preliminary data.</text>
</comment>
<organism evidence="1 2">
    <name type="scientific">Catenuloplanes nepalensis</name>
    <dbReference type="NCBI Taxonomy" id="587533"/>
    <lineage>
        <taxon>Bacteria</taxon>
        <taxon>Bacillati</taxon>
        <taxon>Actinomycetota</taxon>
        <taxon>Actinomycetes</taxon>
        <taxon>Micromonosporales</taxon>
        <taxon>Micromonosporaceae</taxon>
        <taxon>Catenuloplanes</taxon>
    </lineage>
</organism>
<dbReference type="Proteomes" id="UP001240984">
    <property type="component" value="Unassembled WGS sequence"/>
</dbReference>
<protein>
    <submittedName>
        <fullName evidence="1">Uncharacterized protein</fullName>
    </submittedName>
</protein>
<reference evidence="1 2" key="1">
    <citation type="submission" date="2023-07" db="EMBL/GenBank/DDBJ databases">
        <title>Sequencing the genomes of 1000 actinobacteria strains.</title>
        <authorList>
            <person name="Klenk H.-P."/>
        </authorList>
    </citation>
    <scope>NUCLEOTIDE SEQUENCE [LARGE SCALE GENOMIC DNA]</scope>
    <source>
        <strain evidence="1 2">DSM 44710</strain>
    </source>
</reference>